<comment type="subcellular location">
    <subcellularLocation>
        <location evidence="1">Membrane</location>
        <topology evidence="1">Multi-pass membrane protein</topology>
    </subcellularLocation>
</comment>
<dbReference type="GO" id="GO:0016020">
    <property type="term" value="C:membrane"/>
    <property type="evidence" value="ECO:0007669"/>
    <property type="project" value="UniProtKB-SubCell"/>
</dbReference>
<dbReference type="PROSITE" id="PS50261">
    <property type="entry name" value="G_PROTEIN_RECEP_F2_4"/>
    <property type="match status" value="1"/>
</dbReference>
<dbReference type="SUPFAM" id="SSF81321">
    <property type="entry name" value="Family A G protein-coupled receptor-like"/>
    <property type="match status" value="1"/>
</dbReference>
<feature type="transmembrane region" description="Helical" evidence="5">
    <location>
        <begin position="554"/>
        <end position="573"/>
    </location>
</feature>
<proteinExistence type="predicted"/>
<reference evidence="8" key="2">
    <citation type="submission" date="2020-06" db="EMBL/GenBank/DDBJ databases">
        <authorList>
            <person name="Sheffer M."/>
        </authorList>
    </citation>
    <scope>NUCLEOTIDE SEQUENCE</scope>
</reference>
<accession>A0A8T0E619</accession>
<keyword evidence="8" id="KW-0675">Receptor</keyword>
<dbReference type="PANTHER" id="PTHR45692:SF1">
    <property type="entry name" value="G-PROTEIN COUPLED RECEPTORS FAMILY 2 PROFILE 2 DOMAIN-CONTAINING PROTEIN"/>
    <property type="match status" value="1"/>
</dbReference>
<dbReference type="GO" id="GO:0004930">
    <property type="term" value="F:G protein-coupled receptor activity"/>
    <property type="evidence" value="ECO:0007669"/>
    <property type="project" value="InterPro"/>
</dbReference>
<gene>
    <name evidence="8" type="ORF">HNY73_022728</name>
</gene>
<sequence>MSKLKFDTFRILKVFIVHIILSAVLNNVQATEITESTWMLDHSMGFPVNIPVLTCRTKYIEYEEIRWYKDHILVQRGPKTHFSSHMLVLSELLKNESKLHFDNPLKLQGYYWCETDYINASVVHKYLFRITEIKTYAGKFISTKDSFGDDDTLSLKAKIAIKKKIYEEEMQEILFGFLESPNNFVTDISERKNGLQVQFYLYVRRVLHPRQPFDNELVEDQAEWQFILEYLNNDTSTIDEVHYQQILDWTTFRGINIKNIMIYSTLGCYEDKTLTPGRSHLEPPREISWPFARLGEVVIPNEACSSKNGLAVTRLCGGNFYIGARWGNPYGKCEVSPSKLTLSLKELYDKFGDDPKPAYIHGLQKLTHNVTQLTVPDVHIILDILTELSAVPELTSEEIDETFTVIDRIINYTNPCDVLSLSGGPAWNLSSPVHLYFKNTHDKKIENPVCVNFDPRVNDEDGGWGTEGCEYGGLKDVKKYDTSAFNFRLGTSVYVGCAASIIALSLTILLYFLSKIWRCTLDHSVLFWLAVSLLCCIILIFVSEMKFKWKPGCLLMSLLLHYFIIVTFGWLLVQAVMNRLRFANKTDMDEVPHFLLKAFLSVWSVPILIMIIIWLTKDYHYQDHNNCWKTISEVSYAAVIPIVVIIFITICLNMCAIYAVSCRFKKDFLIGNSIYKESVVKFRVAVTIFLFFVLTWLFGFFALNQKSKELRILFAISVSLTSYYVALFFIFHEVSFWELCQKWRKDRNKEKSGETVSYVRASQPQEDQQFNIPE</sequence>
<comment type="caution">
    <text evidence="8">The sequence shown here is derived from an EMBL/GenBank/DDBJ whole genome shotgun (WGS) entry which is preliminary data.</text>
</comment>
<dbReference type="AlphaFoldDB" id="A0A8T0E619"/>
<evidence type="ECO:0000256" key="4">
    <source>
        <dbReference type="ARBA" id="ARBA00023136"/>
    </source>
</evidence>
<evidence type="ECO:0000256" key="6">
    <source>
        <dbReference type="SAM" id="SignalP"/>
    </source>
</evidence>
<feature type="transmembrane region" description="Helical" evidence="5">
    <location>
        <begin position="594"/>
        <end position="616"/>
    </location>
</feature>
<dbReference type="GO" id="GO:0007166">
    <property type="term" value="P:cell surface receptor signaling pathway"/>
    <property type="evidence" value="ECO:0007669"/>
    <property type="project" value="InterPro"/>
</dbReference>
<keyword evidence="3 5" id="KW-1133">Transmembrane helix</keyword>
<dbReference type="PANTHER" id="PTHR45692">
    <property type="entry name" value="G_PROTEIN_RECEP_F2_4 DOMAIN-CONTAINING PROTEIN"/>
    <property type="match status" value="1"/>
</dbReference>
<evidence type="ECO:0000256" key="1">
    <source>
        <dbReference type="ARBA" id="ARBA00004141"/>
    </source>
</evidence>
<evidence type="ECO:0000256" key="2">
    <source>
        <dbReference type="ARBA" id="ARBA00022692"/>
    </source>
</evidence>
<evidence type="ECO:0000313" key="9">
    <source>
        <dbReference type="Proteomes" id="UP000807504"/>
    </source>
</evidence>
<dbReference type="Proteomes" id="UP000807504">
    <property type="component" value="Unassembled WGS sequence"/>
</dbReference>
<organism evidence="8 9">
    <name type="scientific">Argiope bruennichi</name>
    <name type="common">Wasp spider</name>
    <name type="synonym">Aranea bruennichi</name>
    <dbReference type="NCBI Taxonomy" id="94029"/>
    <lineage>
        <taxon>Eukaryota</taxon>
        <taxon>Metazoa</taxon>
        <taxon>Ecdysozoa</taxon>
        <taxon>Arthropoda</taxon>
        <taxon>Chelicerata</taxon>
        <taxon>Arachnida</taxon>
        <taxon>Araneae</taxon>
        <taxon>Araneomorphae</taxon>
        <taxon>Entelegynae</taxon>
        <taxon>Araneoidea</taxon>
        <taxon>Araneidae</taxon>
        <taxon>Argiope</taxon>
    </lineage>
</organism>
<keyword evidence="6" id="KW-0732">Signal</keyword>
<dbReference type="Gene3D" id="2.60.220.50">
    <property type="match status" value="1"/>
</dbReference>
<keyword evidence="4 5" id="KW-0472">Membrane</keyword>
<dbReference type="InterPro" id="IPR017981">
    <property type="entry name" value="GPCR_2-like_7TM"/>
</dbReference>
<name>A0A8T0E619_ARGBR</name>
<reference evidence="8" key="1">
    <citation type="journal article" date="2020" name="bioRxiv">
        <title>Chromosome-level reference genome of the European wasp spider Argiope bruennichi: a resource for studies on range expansion and evolutionary adaptation.</title>
        <authorList>
            <person name="Sheffer M.M."/>
            <person name="Hoppe A."/>
            <person name="Krehenwinkel H."/>
            <person name="Uhl G."/>
            <person name="Kuss A.W."/>
            <person name="Jensen L."/>
            <person name="Jensen C."/>
            <person name="Gillespie R.G."/>
            <person name="Hoff K.J."/>
            <person name="Prost S."/>
        </authorList>
    </citation>
    <scope>NUCLEOTIDE SEQUENCE</scope>
</reference>
<dbReference type="InterPro" id="IPR000832">
    <property type="entry name" value="GPCR_2_secretin-like"/>
</dbReference>
<feature type="transmembrane region" description="Helical" evidence="5">
    <location>
        <begin position="636"/>
        <end position="661"/>
    </location>
</feature>
<protein>
    <submittedName>
        <fullName evidence="8">Adhesion G-protein coupled receptor D1 like protein</fullName>
    </submittedName>
</protein>
<dbReference type="Pfam" id="PF00002">
    <property type="entry name" value="7tm_2"/>
    <property type="match status" value="1"/>
</dbReference>
<feature type="transmembrane region" description="Helical" evidence="5">
    <location>
        <begin position="493"/>
        <end position="513"/>
    </location>
</feature>
<feature type="transmembrane region" description="Helical" evidence="5">
    <location>
        <begin position="682"/>
        <end position="703"/>
    </location>
</feature>
<dbReference type="EMBL" id="JABXBU010002231">
    <property type="protein sequence ID" value="KAF8764674.1"/>
    <property type="molecule type" value="Genomic_DNA"/>
</dbReference>
<feature type="signal peptide" evidence="6">
    <location>
        <begin position="1"/>
        <end position="30"/>
    </location>
</feature>
<keyword evidence="9" id="KW-1185">Reference proteome</keyword>
<feature type="domain" description="G-protein coupled receptors family 2 profile 2" evidence="7">
    <location>
        <begin position="489"/>
        <end position="733"/>
    </location>
</feature>
<evidence type="ECO:0000256" key="3">
    <source>
        <dbReference type="ARBA" id="ARBA00022989"/>
    </source>
</evidence>
<feature type="chain" id="PRO_5035837863" evidence="6">
    <location>
        <begin position="31"/>
        <end position="774"/>
    </location>
</feature>
<keyword evidence="2 5" id="KW-0812">Transmembrane</keyword>
<evidence type="ECO:0000259" key="7">
    <source>
        <dbReference type="PROSITE" id="PS50261"/>
    </source>
</evidence>
<feature type="transmembrane region" description="Helical" evidence="5">
    <location>
        <begin position="525"/>
        <end position="542"/>
    </location>
</feature>
<dbReference type="Gene3D" id="1.20.1070.10">
    <property type="entry name" value="Rhodopsin 7-helix transmembrane proteins"/>
    <property type="match status" value="1"/>
</dbReference>
<evidence type="ECO:0000313" key="8">
    <source>
        <dbReference type="EMBL" id="KAF8764674.1"/>
    </source>
</evidence>
<dbReference type="InterPro" id="IPR046338">
    <property type="entry name" value="GAIN_dom_sf"/>
</dbReference>
<feature type="transmembrane region" description="Helical" evidence="5">
    <location>
        <begin position="723"/>
        <end position="740"/>
    </location>
</feature>
<evidence type="ECO:0000256" key="5">
    <source>
        <dbReference type="SAM" id="Phobius"/>
    </source>
</evidence>